<dbReference type="STRING" id="1538553.JT25_013945"/>
<feature type="domain" description="CheR-type methyltransferase" evidence="6">
    <location>
        <begin position="10"/>
        <end position="288"/>
    </location>
</feature>
<keyword evidence="5" id="KW-0949">S-adenosyl-L-methionine</keyword>
<evidence type="ECO:0000259" key="6">
    <source>
        <dbReference type="PROSITE" id="PS50123"/>
    </source>
</evidence>
<proteinExistence type="predicted"/>
<dbReference type="RefSeq" id="WP_062328908.1">
    <property type="nucleotide sequence ID" value="NZ_CP014476.1"/>
</dbReference>
<evidence type="ECO:0000256" key="3">
    <source>
        <dbReference type="ARBA" id="ARBA00022603"/>
    </source>
</evidence>
<dbReference type="PROSITE" id="PS50123">
    <property type="entry name" value="CHER"/>
    <property type="match status" value="1"/>
</dbReference>
<dbReference type="PANTHER" id="PTHR24422">
    <property type="entry name" value="CHEMOTAXIS PROTEIN METHYLTRANSFERASE"/>
    <property type="match status" value="1"/>
</dbReference>
<evidence type="ECO:0000256" key="2">
    <source>
        <dbReference type="ARBA" id="ARBA00012534"/>
    </source>
</evidence>
<dbReference type="SUPFAM" id="SSF53335">
    <property type="entry name" value="S-adenosyl-L-methionine-dependent methyltransferases"/>
    <property type="match status" value="1"/>
</dbReference>
<dbReference type="CDD" id="cd02440">
    <property type="entry name" value="AdoMet_MTases"/>
    <property type="match status" value="1"/>
</dbReference>
<dbReference type="Pfam" id="PF03705">
    <property type="entry name" value="CheR_N"/>
    <property type="match status" value="1"/>
</dbReference>
<keyword evidence="8" id="KW-1185">Reference proteome</keyword>
<accession>A0A126T659</accession>
<dbReference type="Gene3D" id="1.10.155.10">
    <property type="entry name" value="Chemotaxis receptor methyltransferase CheR, N-terminal domain"/>
    <property type="match status" value="1"/>
</dbReference>
<evidence type="ECO:0000313" key="8">
    <source>
        <dbReference type="Proteomes" id="UP000030512"/>
    </source>
</evidence>
<dbReference type="AlphaFoldDB" id="A0A126T659"/>
<keyword evidence="3" id="KW-0489">Methyltransferase</keyword>
<dbReference type="InterPro" id="IPR022641">
    <property type="entry name" value="CheR_N"/>
</dbReference>
<dbReference type="OrthoDB" id="9816309at2"/>
<dbReference type="PROSITE" id="PS51257">
    <property type="entry name" value="PROKAR_LIPOPROTEIN"/>
    <property type="match status" value="1"/>
</dbReference>
<keyword evidence="4" id="KW-0808">Transferase</keyword>
<dbReference type="Proteomes" id="UP000030512">
    <property type="component" value="Chromosome"/>
</dbReference>
<evidence type="ECO:0000256" key="5">
    <source>
        <dbReference type="ARBA" id="ARBA00022691"/>
    </source>
</evidence>
<dbReference type="Pfam" id="PF01739">
    <property type="entry name" value="CheR"/>
    <property type="match status" value="1"/>
</dbReference>
<reference evidence="7 8" key="1">
    <citation type="journal article" date="2015" name="Environ. Microbiol.">
        <title>Methane oxidation coupled to nitrate reduction under hypoxia by the Gammaproteobacterium Methylomonas denitrificans, sp. nov. type strain FJG1.</title>
        <authorList>
            <person name="Kits K.D."/>
            <person name="Klotz M.G."/>
            <person name="Stein L.Y."/>
        </authorList>
    </citation>
    <scope>NUCLEOTIDE SEQUENCE [LARGE SCALE GENOMIC DNA]</scope>
    <source>
        <strain evidence="7 8">FJG1</strain>
    </source>
</reference>
<sequence length="288" mass="31900">MLKQAEPGSPAGKIIDISAAEYQAIQQFLSQSCGIELGDSKQYLVKSRLLPLMGKFEFSSFAELANGLQSASFSAQKLKSAVIDAMTTNETFWFRDERQFAELKDNVLPNLLNSKNGNVRVWSAACSSGQEPYSIGICALEAIRASTKSRSVQIIGTDISEAILEEAKKAVYSEAALSRGMDSTAKARYFHKNYDGYLLSPEVSQLVRFQQFNLLKSFTALGRFDLIFCRNVLIYFSDQVKRDILTRMADSLEPGGYLFLSSTEAMPTGLNSFELVRSGLTSYFKKVG</sequence>
<gene>
    <name evidence="7" type="ORF">JT25_013945</name>
</gene>
<dbReference type="GO" id="GO:0032259">
    <property type="term" value="P:methylation"/>
    <property type="evidence" value="ECO:0007669"/>
    <property type="project" value="UniProtKB-KW"/>
</dbReference>
<dbReference type="PANTHER" id="PTHR24422:SF21">
    <property type="entry name" value="CHEMOTAXIS PROTEIN METHYLTRANSFERASE 1"/>
    <property type="match status" value="1"/>
</dbReference>
<name>A0A126T659_9GAMM</name>
<dbReference type="SUPFAM" id="SSF47757">
    <property type="entry name" value="Chemotaxis receptor methyltransferase CheR, N-terminal domain"/>
    <property type="match status" value="1"/>
</dbReference>
<dbReference type="EC" id="2.1.1.80" evidence="2"/>
<evidence type="ECO:0000313" key="7">
    <source>
        <dbReference type="EMBL" id="AMK77571.1"/>
    </source>
</evidence>
<dbReference type="Gene3D" id="3.40.50.150">
    <property type="entry name" value="Vaccinia Virus protein VP39"/>
    <property type="match status" value="1"/>
</dbReference>
<dbReference type="InterPro" id="IPR022642">
    <property type="entry name" value="CheR_C"/>
</dbReference>
<dbReference type="InterPro" id="IPR000780">
    <property type="entry name" value="CheR_MeTrfase"/>
</dbReference>
<dbReference type="InterPro" id="IPR036804">
    <property type="entry name" value="CheR_N_sf"/>
</dbReference>
<protein>
    <recommendedName>
        <fullName evidence="2">protein-glutamate O-methyltransferase</fullName>
        <ecNumber evidence="2">2.1.1.80</ecNumber>
    </recommendedName>
</protein>
<dbReference type="InterPro" id="IPR029063">
    <property type="entry name" value="SAM-dependent_MTases_sf"/>
</dbReference>
<comment type="catalytic activity">
    <reaction evidence="1">
        <text>L-glutamyl-[protein] + S-adenosyl-L-methionine = [protein]-L-glutamate 5-O-methyl ester + S-adenosyl-L-homocysteine</text>
        <dbReference type="Rhea" id="RHEA:24452"/>
        <dbReference type="Rhea" id="RHEA-COMP:10208"/>
        <dbReference type="Rhea" id="RHEA-COMP:10311"/>
        <dbReference type="ChEBI" id="CHEBI:29973"/>
        <dbReference type="ChEBI" id="CHEBI:57856"/>
        <dbReference type="ChEBI" id="CHEBI:59789"/>
        <dbReference type="ChEBI" id="CHEBI:82795"/>
        <dbReference type="EC" id="2.1.1.80"/>
    </reaction>
</comment>
<dbReference type="GO" id="GO:0008983">
    <property type="term" value="F:protein-glutamate O-methyltransferase activity"/>
    <property type="evidence" value="ECO:0007669"/>
    <property type="project" value="UniProtKB-EC"/>
</dbReference>
<evidence type="ECO:0000256" key="4">
    <source>
        <dbReference type="ARBA" id="ARBA00022679"/>
    </source>
</evidence>
<evidence type="ECO:0000256" key="1">
    <source>
        <dbReference type="ARBA" id="ARBA00001541"/>
    </source>
</evidence>
<dbReference type="InterPro" id="IPR050903">
    <property type="entry name" value="Bact_Chemotaxis_MeTrfase"/>
</dbReference>
<dbReference type="SMART" id="SM00138">
    <property type="entry name" value="MeTrc"/>
    <property type="match status" value="1"/>
</dbReference>
<dbReference type="KEGG" id="mdn:JT25_013945"/>
<organism evidence="7 8">
    <name type="scientific">Methylomonas denitrificans</name>
    <dbReference type="NCBI Taxonomy" id="1538553"/>
    <lineage>
        <taxon>Bacteria</taxon>
        <taxon>Pseudomonadati</taxon>
        <taxon>Pseudomonadota</taxon>
        <taxon>Gammaproteobacteria</taxon>
        <taxon>Methylococcales</taxon>
        <taxon>Methylococcaceae</taxon>
        <taxon>Methylomonas</taxon>
    </lineage>
</organism>
<dbReference type="EMBL" id="CP014476">
    <property type="protein sequence ID" value="AMK77571.1"/>
    <property type="molecule type" value="Genomic_DNA"/>
</dbReference>
<dbReference type="PRINTS" id="PR00996">
    <property type="entry name" value="CHERMTFRASE"/>
</dbReference>